<evidence type="ECO:0000256" key="5">
    <source>
        <dbReference type="ARBA" id="ARBA00023136"/>
    </source>
</evidence>
<dbReference type="EMBL" id="RBIE01000001">
    <property type="protein sequence ID" value="RKQ63405.1"/>
    <property type="molecule type" value="Genomic_DNA"/>
</dbReference>
<reference evidence="8 9" key="1">
    <citation type="submission" date="2018-10" db="EMBL/GenBank/DDBJ databases">
        <title>Genomic Encyclopedia of Type Strains, Phase IV (KMG-IV): sequencing the most valuable type-strain genomes for metagenomic binning, comparative biology and taxonomic classification.</title>
        <authorList>
            <person name="Goeker M."/>
        </authorList>
    </citation>
    <scope>NUCLEOTIDE SEQUENCE [LARGE SCALE GENOMIC DNA]</scope>
    <source>
        <strain evidence="8 9">DSM 15521</strain>
    </source>
</reference>
<dbReference type="GO" id="GO:0005886">
    <property type="term" value="C:plasma membrane"/>
    <property type="evidence" value="ECO:0007669"/>
    <property type="project" value="UniProtKB-SubCell"/>
</dbReference>
<evidence type="ECO:0000256" key="6">
    <source>
        <dbReference type="SAM" id="Phobius"/>
    </source>
</evidence>
<comment type="caution">
    <text evidence="8">The sequence shown here is derived from an EMBL/GenBank/DDBJ whole genome shotgun (WGS) entry which is preliminary data.</text>
</comment>
<feature type="transmembrane region" description="Helical" evidence="6">
    <location>
        <begin position="184"/>
        <end position="200"/>
    </location>
</feature>
<evidence type="ECO:0000313" key="8">
    <source>
        <dbReference type="EMBL" id="RKQ63405.1"/>
    </source>
</evidence>
<feature type="transmembrane region" description="Helical" evidence="6">
    <location>
        <begin position="152"/>
        <end position="172"/>
    </location>
</feature>
<dbReference type="PANTHER" id="PTHR42709:SF6">
    <property type="entry name" value="UNDECAPRENYL PHOSPHATE TRANSPORTER A"/>
    <property type="match status" value="1"/>
</dbReference>
<feature type="transmembrane region" description="Helical" evidence="6">
    <location>
        <begin position="64"/>
        <end position="90"/>
    </location>
</feature>
<evidence type="ECO:0000256" key="2">
    <source>
        <dbReference type="ARBA" id="ARBA00022475"/>
    </source>
</evidence>
<feature type="domain" description="VTT" evidence="7">
    <location>
        <begin position="55"/>
        <end position="170"/>
    </location>
</feature>
<proteinExistence type="predicted"/>
<dbReference type="OrthoDB" id="13976at2"/>
<keyword evidence="2" id="KW-1003">Cell membrane</keyword>
<gene>
    <name evidence="8" type="ORF">C7457_0276</name>
</gene>
<dbReference type="Pfam" id="PF09335">
    <property type="entry name" value="VTT_dom"/>
    <property type="match status" value="1"/>
</dbReference>
<evidence type="ECO:0000256" key="3">
    <source>
        <dbReference type="ARBA" id="ARBA00022692"/>
    </source>
</evidence>
<comment type="subcellular location">
    <subcellularLocation>
        <location evidence="1">Cell membrane</location>
        <topology evidence="1">Multi-pass membrane protein</topology>
    </subcellularLocation>
</comment>
<evidence type="ECO:0000256" key="1">
    <source>
        <dbReference type="ARBA" id="ARBA00004651"/>
    </source>
</evidence>
<dbReference type="PANTHER" id="PTHR42709">
    <property type="entry name" value="ALKALINE PHOSPHATASE LIKE PROTEIN"/>
    <property type="match status" value="1"/>
</dbReference>
<name>A0A420W7Z4_9BACT</name>
<dbReference type="AlphaFoldDB" id="A0A420W7Z4"/>
<feature type="transmembrane region" description="Helical" evidence="6">
    <location>
        <begin position="121"/>
        <end position="140"/>
    </location>
</feature>
<keyword evidence="9" id="KW-1185">Reference proteome</keyword>
<protein>
    <submittedName>
        <fullName evidence="8">Membrane-associated protein</fullName>
    </submittedName>
</protein>
<feature type="transmembrane region" description="Helical" evidence="6">
    <location>
        <begin position="23"/>
        <end position="44"/>
    </location>
</feature>
<evidence type="ECO:0000313" key="9">
    <source>
        <dbReference type="Proteomes" id="UP000280881"/>
    </source>
</evidence>
<sequence>MDFSSFYSLVSESVKFIELHPKLACFVIFTWSFFETGLLLGLILPAEKVLVVSSVLAAKGVISPIHFVVCGTVGTFLGYTASYFLGAYLGEEVLRKVLRRFRVSQEDFLKTKEFVERKGELSLLFGRFIPVVRALLPLIIGSFKPSFVKFTIFNGLGALIWMVFYLFFGNLIEEAFSTIIRHRELILPAILLFLVLYLVWRKYGKDRENLYRP</sequence>
<keyword evidence="4 6" id="KW-1133">Transmembrane helix</keyword>
<accession>A0A420W7Z4</accession>
<keyword evidence="3 6" id="KW-0812">Transmembrane</keyword>
<dbReference type="RefSeq" id="WP_121169653.1">
    <property type="nucleotide sequence ID" value="NZ_RBIE01000001.1"/>
</dbReference>
<keyword evidence="5 6" id="KW-0472">Membrane</keyword>
<evidence type="ECO:0000259" key="7">
    <source>
        <dbReference type="Pfam" id="PF09335"/>
    </source>
</evidence>
<dbReference type="InterPro" id="IPR051311">
    <property type="entry name" value="DedA_domain"/>
</dbReference>
<evidence type="ECO:0000256" key="4">
    <source>
        <dbReference type="ARBA" id="ARBA00022989"/>
    </source>
</evidence>
<organism evidence="8 9">
    <name type="scientific">Thermovibrio guaymasensis</name>
    <dbReference type="NCBI Taxonomy" id="240167"/>
    <lineage>
        <taxon>Bacteria</taxon>
        <taxon>Pseudomonadati</taxon>
        <taxon>Aquificota</taxon>
        <taxon>Aquificia</taxon>
        <taxon>Desulfurobacteriales</taxon>
        <taxon>Desulfurobacteriaceae</taxon>
        <taxon>Thermovibrio</taxon>
    </lineage>
</organism>
<dbReference type="InterPro" id="IPR032816">
    <property type="entry name" value="VTT_dom"/>
</dbReference>
<dbReference type="Proteomes" id="UP000280881">
    <property type="component" value="Unassembled WGS sequence"/>
</dbReference>